<dbReference type="GO" id="GO:0045892">
    <property type="term" value="P:negative regulation of DNA-templated transcription"/>
    <property type="evidence" value="ECO:0007669"/>
    <property type="project" value="UniProtKB-ARBA"/>
</dbReference>
<keyword evidence="7" id="KW-1185">Reference proteome</keyword>
<accession>A0A926NAJ4</accession>
<feature type="domain" description="HTH tetR-type" evidence="5">
    <location>
        <begin position="10"/>
        <end position="70"/>
    </location>
</feature>
<dbReference type="SUPFAM" id="SSF46689">
    <property type="entry name" value="Homeodomain-like"/>
    <property type="match status" value="1"/>
</dbReference>
<evidence type="ECO:0000256" key="3">
    <source>
        <dbReference type="ARBA" id="ARBA00023163"/>
    </source>
</evidence>
<organism evidence="6 7">
    <name type="scientific">Polycladospora coralii</name>
    <dbReference type="NCBI Taxonomy" id="2771432"/>
    <lineage>
        <taxon>Bacteria</taxon>
        <taxon>Bacillati</taxon>
        <taxon>Bacillota</taxon>
        <taxon>Bacilli</taxon>
        <taxon>Bacillales</taxon>
        <taxon>Thermoactinomycetaceae</taxon>
        <taxon>Polycladospora</taxon>
    </lineage>
</organism>
<dbReference type="AlphaFoldDB" id="A0A926NAJ4"/>
<comment type="caution">
    <text evidence="6">The sequence shown here is derived from an EMBL/GenBank/DDBJ whole genome shotgun (WGS) entry which is preliminary data.</text>
</comment>
<dbReference type="PROSITE" id="PS50977">
    <property type="entry name" value="HTH_TETR_2"/>
    <property type="match status" value="1"/>
</dbReference>
<proteinExistence type="predicted"/>
<dbReference type="InterPro" id="IPR036271">
    <property type="entry name" value="Tet_transcr_reg_TetR-rel_C_sf"/>
</dbReference>
<dbReference type="RefSeq" id="WP_191141848.1">
    <property type="nucleotide sequence ID" value="NZ_JACXAH010000008.1"/>
</dbReference>
<evidence type="ECO:0000313" key="6">
    <source>
        <dbReference type="EMBL" id="MBD1372070.1"/>
    </source>
</evidence>
<dbReference type="PANTHER" id="PTHR30055">
    <property type="entry name" value="HTH-TYPE TRANSCRIPTIONAL REGULATOR RUTR"/>
    <property type="match status" value="1"/>
</dbReference>
<dbReference type="GO" id="GO:0000976">
    <property type="term" value="F:transcription cis-regulatory region binding"/>
    <property type="evidence" value="ECO:0007669"/>
    <property type="project" value="TreeGrafter"/>
</dbReference>
<keyword evidence="1" id="KW-0805">Transcription regulation</keyword>
<evidence type="ECO:0000313" key="7">
    <source>
        <dbReference type="Proteomes" id="UP000661691"/>
    </source>
</evidence>
<dbReference type="InterPro" id="IPR001647">
    <property type="entry name" value="HTH_TetR"/>
</dbReference>
<reference evidence="6" key="1">
    <citation type="submission" date="2020-09" db="EMBL/GenBank/DDBJ databases">
        <title>A novel bacterium of genus Hazenella, isolated from South China Sea.</title>
        <authorList>
            <person name="Huang H."/>
            <person name="Mo K."/>
            <person name="Hu Y."/>
        </authorList>
    </citation>
    <scope>NUCLEOTIDE SEQUENCE</scope>
    <source>
        <strain evidence="6">IB182357</strain>
    </source>
</reference>
<dbReference type="InterPro" id="IPR050109">
    <property type="entry name" value="HTH-type_TetR-like_transc_reg"/>
</dbReference>
<name>A0A926NAJ4_9BACL</name>
<dbReference type="PANTHER" id="PTHR30055:SF226">
    <property type="entry name" value="HTH-TYPE TRANSCRIPTIONAL REGULATOR PKSA"/>
    <property type="match status" value="1"/>
</dbReference>
<dbReference type="SUPFAM" id="SSF48498">
    <property type="entry name" value="Tetracyclin repressor-like, C-terminal domain"/>
    <property type="match status" value="1"/>
</dbReference>
<evidence type="ECO:0000256" key="2">
    <source>
        <dbReference type="ARBA" id="ARBA00023125"/>
    </source>
</evidence>
<dbReference type="Pfam" id="PF00440">
    <property type="entry name" value="TetR_N"/>
    <property type="match status" value="1"/>
</dbReference>
<dbReference type="Pfam" id="PF16859">
    <property type="entry name" value="TetR_C_11"/>
    <property type="match status" value="1"/>
</dbReference>
<sequence>MAIDYSRREQAKRQQIREGAKQMFFEKGFSRATTDAIAAKAGVSKQTLYAYYPTKEDLMVDLLRHLMSDMLHQWPLDEKEQAIISKDQLRKELTEQAQSMITDIMQPEYLSLVRVIVAESPRLPQLGDLFRETICERALDHNRLILERARGEVVSYDLDVEAASHMFVGFLLMHAIHGGLLASEGKIAIPAPTIIDTMIDLYLKAIT</sequence>
<dbReference type="EMBL" id="JACXAH010000008">
    <property type="protein sequence ID" value="MBD1372070.1"/>
    <property type="molecule type" value="Genomic_DNA"/>
</dbReference>
<dbReference type="GO" id="GO:0003700">
    <property type="term" value="F:DNA-binding transcription factor activity"/>
    <property type="evidence" value="ECO:0007669"/>
    <property type="project" value="TreeGrafter"/>
</dbReference>
<dbReference type="InterPro" id="IPR011075">
    <property type="entry name" value="TetR_C"/>
</dbReference>
<dbReference type="FunFam" id="1.10.10.60:FF:000141">
    <property type="entry name" value="TetR family transcriptional regulator"/>
    <property type="match status" value="1"/>
</dbReference>
<feature type="DNA-binding region" description="H-T-H motif" evidence="4">
    <location>
        <begin position="33"/>
        <end position="52"/>
    </location>
</feature>
<dbReference type="PRINTS" id="PR00455">
    <property type="entry name" value="HTHTETR"/>
</dbReference>
<keyword evidence="2 4" id="KW-0238">DNA-binding</keyword>
<keyword evidence="3" id="KW-0804">Transcription</keyword>
<protein>
    <submittedName>
        <fullName evidence="6">TetR/AcrR family transcriptional regulator</fullName>
    </submittedName>
</protein>
<evidence type="ECO:0000256" key="4">
    <source>
        <dbReference type="PROSITE-ProRule" id="PRU00335"/>
    </source>
</evidence>
<gene>
    <name evidence="6" type="ORF">IC620_06815</name>
</gene>
<evidence type="ECO:0000256" key="1">
    <source>
        <dbReference type="ARBA" id="ARBA00023015"/>
    </source>
</evidence>
<evidence type="ECO:0000259" key="5">
    <source>
        <dbReference type="PROSITE" id="PS50977"/>
    </source>
</evidence>
<dbReference type="InterPro" id="IPR009057">
    <property type="entry name" value="Homeodomain-like_sf"/>
</dbReference>
<dbReference type="Proteomes" id="UP000661691">
    <property type="component" value="Unassembled WGS sequence"/>
</dbReference>
<dbReference type="Gene3D" id="1.10.357.10">
    <property type="entry name" value="Tetracycline Repressor, domain 2"/>
    <property type="match status" value="1"/>
</dbReference>